<proteinExistence type="predicted"/>
<gene>
    <name evidence="1" type="ORF">GXM_00803</name>
</gene>
<dbReference type="AlphaFoldDB" id="A0A5P8VSK1"/>
<sequence>MLSAMSTTGCAYAISPLHTHFYYNHDLPPVTVSDMCHE</sequence>
<protein>
    <submittedName>
        <fullName evidence="1">Uncharacterized protein</fullName>
    </submittedName>
</protein>
<accession>A0A5P8VSK1</accession>
<evidence type="ECO:0000313" key="2">
    <source>
        <dbReference type="Proteomes" id="UP000326678"/>
    </source>
</evidence>
<keyword evidence="2" id="KW-1185">Reference proteome</keyword>
<reference evidence="1 2" key="1">
    <citation type="submission" date="2019-10" db="EMBL/GenBank/DDBJ databases">
        <title>Genomic and transcriptomic insights into the perfect genentic adaptation of a filamentous nitrogen-fixing cyanobacterium to rice fields.</title>
        <authorList>
            <person name="Chen Z."/>
        </authorList>
    </citation>
    <scope>NUCLEOTIDE SEQUENCE [LARGE SCALE GENOMIC DNA]</scope>
    <source>
        <strain evidence="1">CCNUC1</strain>
    </source>
</reference>
<evidence type="ECO:0000313" key="1">
    <source>
        <dbReference type="EMBL" id="QFS43330.1"/>
    </source>
</evidence>
<dbReference type="KEGG" id="nsh:GXM_00803"/>
<name>A0A5P8VSK1_9NOSO</name>
<organism evidence="1 2">
    <name type="scientific">Nostoc sphaeroides CCNUC1</name>
    <dbReference type="NCBI Taxonomy" id="2653204"/>
    <lineage>
        <taxon>Bacteria</taxon>
        <taxon>Bacillati</taxon>
        <taxon>Cyanobacteriota</taxon>
        <taxon>Cyanophyceae</taxon>
        <taxon>Nostocales</taxon>
        <taxon>Nostocaceae</taxon>
        <taxon>Nostoc</taxon>
    </lineage>
</organism>
<dbReference type="EMBL" id="CP045226">
    <property type="protein sequence ID" value="QFS43330.1"/>
    <property type="molecule type" value="Genomic_DNA"/>
</dbReference>
<dbReference type="Proteomes" id="UP000326678">
    <property type="component" value="Chromosome Gxm1"/>
</dbReference>